<name>A0AAE1C3Z4_9PEZI</name>
<accession>A0AAE1C3Z4</accession>
<dbReference type="InterPro" id="IPR046497">
    <property type="entry name" value="DUF6590"/>
</dbReference>
<dbReference type="AlphaFoldDB" id="A0AAE1C3Z4"/>
<feature type="compositionally biased region" description="Acidic residues" evidence="1">
    <location>
        <begin position="453"/>
        <end position="470"/>
    </location>
</feature>
<comment type="caution">
    <text evidence="3">The sequence shown here is derived from an EMBL/GenBank/DDBJ whole genome shotgun (WGS) entry which is preliminary data.</text>
</comment>
<feature type="compositionally biased region" description="Low complexity" evidence="1">
    <location>
        <begin position="306"/>
        <end position="323"/>
    </location>
</feature>
<gene>
    <name evidence="3" type="ORF">LTR78_003311</name>
</gene>
<dbReference type="EMBL" id="JAUTXT010000008">
    <property type="protein sequence ID" value="KAK3677106.1"/>
    <property type="molecule type" value="Genomic_DNA"/>
</dbReference>
<dbReference type="Pfam" id="PF20233">
    <property type="entry name" value="DUF6590"/>
    <property type="match status" value="1"/>
</dbReference>
<dbReference type="Proteomes" id="UP001274830">
    <property type="component" value="Unassembled WGS sequence"/>
</dbReference>
<dbReference type="PANTHER" id="PTHR35391">
    <property type="entry name" value="C2H2-TYPE DOMAIN-CONTAINING PROTEIN-RELATED"/>
    <property type="match status" value="1"/>
</dbReference>
<feature type="compositionally biased region" description="Polar residues" evidence="1">
    <location>
        <begin position="386"/>
        <end position="401"/>
    </location>
</feature>
<dbReference type="PANTHER" id="PTHR35391:SF5">
    <property type="entry name" value="DUF6590 DOMAIN-CONTAINING PROTEIN"/>
    <property type="match status" value="1"/>
</dbReference>
<reference evidence="3" key="1">
    <citation type="submission" date="2023-07" db="EMBL/GenBank/DDBJ databases">
        <title>Black Yeasts Isolated from many extreme environments.</title>
        <authorList>
            <person name="Coleine C."/>
            <person name="Stajich J.E."/>
            <person name="Selbmann L."/>
        </authorList>
    </citation>
    <scope>NUCLEOTIDE SEQUENCE</scope>
    <source>
        <strain evidence="3">CCFEE 5485</strain>
    </source>
</reference>
<sequence>MAIQGHQTVQAIAQTPPFQARPFNRNGLRGTYSYNPATKVTSTVATEPVERITDPALLGRGIYAHRMLIGNPGETEERLYSTFKLRESPDRFFKVGRVFLVLWAEPAGESKTLITKREQNDRGMSTGNFGERVYSKVRRFVVIRAGKDYCSALPIATYGNKGVAKRSGVKKADHAIIYTGQTPPRPMESEAPQRGEQGMQPVAIRVVPDNPVDKLDPASRLDFGKIHTIQHNIKVRQLGMIHDNSIRALMQQFQRVWALQAAPPPTAGPSSNHVHEEADAGEGEDDDDDSQPDEGDSDDESKPRRTYSSPPTSPAAANTRTTAVPTSLQISQAQGVLTSFETLRRQGQTPAEALQILVQRFVKAQPRYSAESAKTFLLDRLQQARRATQESQTYSQGNVLRQRNDPAAARTVRVNEAGAGDEDDVSEAEDGDERGDDDESDDADDGAEHEAEASEDEHDDDNDDNDNDPE</sequence>
<feature type="region of interest" description="Disordered" evidence="1">
    <location>
        <begin position="386"/>
        <end position="470"/>
    </location>
</feature>
<feature type="region of interest" description="Disordered" evidence="1">
    <location>
        <begin position="262"/>
        <end position="325"/>
    </location>
</feature>
<evidence type="ECO:0000256" key="1">
    <source>
        <dbReference type="SAM" id="MobiDB-lite"/>
    </source>
</evidence>
<evidence type="ECO:0000259" key="2">
    <source>
        <dbReference type="Pfam" id="PF20233"/>
    </source>
</evidence>
<feature type="compositionally biased region" description="Acidic residues" evidence="1">
    <location>
        <begin position="279"/>
        <end position="299"/>
    </location>
</feature>
<proteinExistence type="predicted"/>
<keyword evidence="4" id="KW-1185">Reference proteome</keyword>
<protein>
    <recommendedName>
        <fullName evidence="2">DUF6590 domain-containing protein</fullName>
    </recommendedName>
</protein>
<evidence type="ECO:0000313" key="3">
    <source>
        <dbReference type="EMBL" id="KAK3677106.1"/>
    </source>
</evidence>
<feature type="domain" description="DUF6590" evidence="2">
    <location>
        <begin position="91"/>
        <end position="250"/>
    </location>
</feature>
<evidence type="ECO:0000313" key="4">
    <source>
        <dbReference type="Proteomes" id="UP001274830"/>
    </source>
</evidence>
<feature type="compositionally biased region" description="Acidic residues" evidence="1">
    <location>
        <begin position="419"/>
        <end position="445"/>
    </location>
</feature>
<organism evidence="3 4">
    <name type="scientific">Recurvomyces mirabilis</name>
    <dbReference type="NCBI Taxonomy" id="574656"/>
    <lineage>
        <taxon>Eukaryota</taxon>
        <taxon>Fungi</taxon>
        <taxon>Dikarya</taxon>
        <taxon>Ascomycota</taxon>
        <taxon>Pezizomycotina</taxon>
        <taxon>Dothideomycetes</taxon>
        <taxon>Dothideomycetidae</taxon>
        <taxon>Mycosphaerellales</taxon>
        <taxon>Teratosphaeriaceae</taxon>
        <taxon>Recurvomyces</taxon>
    </lineage>
</organism>